<sequence length="157" mass="17709">MSIVFSRIDDRLIHGQVMTTWVNLHNVEQIIVLNDRVAQDQTQKSILNMAAPPGIAVKVFPVEKFGQILKKTTITRRTMLLFTNSEDVLLAVKAGVPITELNVGGMRYHEGREKLTKSVAVTESELDAFKELLARNLEVTIQMVPNDERVLLEEVLK</sequence>
<keyword evidence="5" id="KW-0808">Transferase</keyword>
<evidence type="ECO:0000256" key="6">
    <source>
        <dbReference type="ARBA" id="ARBA00022683"/>
    </source>
</evidence>
<feature type="domain" description="PTS EIIB type-4" evidence="8">
    <location>
        <begin position="1"/>
        <end position="157"/>
    </location>
</feature>
<reference evidence="9 10" key="1">
    <citation type="submission" date="2020-07" db="EMBL/GenBank/DDBJ databases">
        <title>MOT database genomes.</title>
        <authorList>
            <person name="Joseph S."/>
            <person name="Aduse-Opoku J."/>
            <person name="Hashim A."/>
            <person name="Wade W."/>
            <person name="Curtis M."/>
        </authorList>
    </citation>
    <scope>NUCLEOTIDE SEQUENCE [LARGE SCALE GENOMIC DNA]</scope>
    <source>
        <strain evidence="9 10">STR</strain>
    </source>
</reference>
<dbReference type="InterPro" id="IPR036667">
    <property type="entry name" value="PTS_IIB_sorbose-sp_sf"/>
</dbReference>
<proteinExistence type="predicted"/>
<comment type="subcellular location">
    <subcellularLocation>
        <location evidence="1">Cytoplasm</location>
    </subcellularLocation>
</comment>
<keyword evidence="2" id="KW-0813">Transport</keyword>
<evidence type="ECO:0000256" key="2">
    <source>
        <dbReference type="ARBA" id="ARBA00022448"/>
    </source>
</evidence>
<name>A0A7Z0M4U2_9STRE</name>
<keyword evidence="3" id="KW-0963">Cytoplasm</keyword>
<dbReference type="CDD" id="cd00001">
    <property type="entry name" value="PTS_IIB_man"/>
    <property type="match status" value="1"/>
</dbReference>
<evidence type="ECO:0000256" key="5">
    <source>
        <dbReference type="ARBA" id="ARBA00022679"/>
    </source>
</evidence>
<dbReference type="Pfam" id="PF03830">
    <property type="entry name" value="PTSIIB_sorb"/>
    <property type="match status" value="1"/>
</dbReference>
<evidence type="ECO:0000259" key="8">
    <source>
        <dbReference type="PROSITE" id="PS51101"/>
    </source>
</evidence>
<dbReference type="Proteomes" id="UP000589521">
    <property type="component" value="Unassembled WGS sequence"/>
</dbReference>
<dbReference type="PROSITE" id="PS51101">
    <property type="entry name" value="PTS_EIIB_TYPE_4"/>
    <property type="match status" value="1"/>
</dbReference>
<dbReference type="GO" id="GO:0009401">
    <property type="term" value="P:phosphoenolpyruvate-dependent sugar phosphotransferase system"/>
    <property type="evidence" value="ECO:0007669"/>
    <property type="project" value="UniProtKB-KW"/>
</dbReference>
<evidence type="ECO:0000256" key="3">
    <source>
        <dbReference type="ARBA" id="ARBA00022490"/>
    </source>
</evidence>
<dbReference type="Gene3D" id="3.40.35.10">
    <property type="entry name" value="Phosphotransferase system, sorbose subfamily IIB component"/>
    <property type="match status" value="1"/>
</dbReference>
<dbReference type="GO" id="GO:0005737">
    <property type="term" value="C:cytoplasm"/>
    <property type="evidence" value="ECO:0007669"/>
    <property type="project" value="UniProtKB-SubCell"/>
</dbReference>
<comment type="caution">
    <text evidence="9">The sequence shown here is derived from an EMBL/GenBank/DDBJ whole genome shotgun (WGS) entry which is preliminary data.</text>
</comment>
<organism evidence="9 10">
    <name type="scientific">Streptococcus danieliae</name>
    <dbReference type="NCBI Taxonomy" id="747656"/>
    <lineage>
        <taxon>Bacteria</taxon>
        <taxon>Bacillati</taxon>
        <taxon>Bacillota</taxon>
        <taxon>Bacilli</taxon>
        <taxon>Lactobacillales</taxon>
        <taxon>Streptococcaceae</taxon>
        <taxon>Streptococcus</taxon>
    </lineage>
</organism>
<protein>
    <submittedName>
        <fullName evidence="9">PTS sugar transporter subunit IIB</fullName>
    </submittedName>
</protein>
<dbReference type="SUPFAM" id="SSF52728">
    <property type="entry name" value="PTS IIb component"/>
    <property type="match status" value="1"/>
</dbReference>
<keyword evidence="4 9" id="KW-0762">Sugar transport</keyword>
<evidence type="ECO:0000313" key="9">
    <source>
        <dbReference type="EMBL" id="NYS95905.1"/>
    </source>
</evidence>
<evidence type="ECO:0000313" key="10">
    <source>
        <dbReference type="Proteomes" id="UP000589521"/>
    </source>
</evidence>
<dbReference type="RefSeq" id="WP_179924742.1">
    <property type="nucleotide sequence ID" value="NZ_JACBXX010000058.1"/>
</dbReference>
<evidence type="ECO:0000256" key="1">
    <source>
        <dbReference type="ARBA" id="ARBA00004496"/>
    </source>
</evidence>
<evidence type="ECO:0000256" key="4">
    <source>
        <dbReference type="ARBA" id="ARBA00022597"/>
    </source>
</evidence>
<dbReference type="AlphaFoldDB" id="A0A7Z0M4U2"/>
<dbReference type="InterPro" id="IPR004720">
    <property type="entry name" value="PTS_IIB_sorbose-sp"/>
</dbReference>
<accession>A0A7Z0M4U2</accession>
<dbReference type="GO" id="GO:0016301">
    <property type="term" value="F:kinase activity"/>
    <property type="evidence" value="ECO:0007669"/>
    <property type="project" value="UniProtKB-KW"/>
</dbReference>
<keyword evidence="7" id="KW-0418">Kinase</keyword>
<evidence type="ECO:0000256" key="7">
    <source>
        <dbReference type="ARBA" id="ARBA00022777"/>
    </source>
</evidence>
<dbReference type="GO" id="GO:0008982">
    <property type="term" value="F:protein-N(PI)-phosphohistidine-sugar phosphotransferase activity"/>
    <property type="evidence" value="ECO:0007669"/>
    <property type="project" value="InterPro"/>
</dbReference>
<dbReference type="EMBL" id="JACBXX010000058">
    <property type="protein sequence ID" value="NYS95905.1"/>
    <property type="molecule type" value="Genomic_DNA"/>
</dbReference>
<keyword evidence="6" id="KW-0598">Phosphotransferase system</keyword>
<gene>
    <name evidence="9" type="ORF">HZY94_01600</name>
</gene>